<name>A9FXG8_SORC5</name>
<sequence length="493" mass="48194">MKTRLRTISAIPATLIGLLMAAACGSDAGSDPESSGGGSATGGSPESGSSATGGSPESGGSGAGSGVASGGTSGAGAAGSGGSAATSSTGGGGADSGAASTGGNGAGGAGSSATGTGGSGAGGAGGAGTGGSGGGDAAYPCDGDTSGYNAVVTRSGSDWTAKNGARNVYSGGDMRAAMQAALDSLSSGRTSKQSVLVQGSGTVAASSRLNVPSYTVLNVCGTIEVTGSGSGDNAPIYARGRTDIEIPNVTISGTPLYAMFFRDVENLRLGHVELRVSSGLGVRIDNHGRSDRANKVKNIEIDHVYAEGTSSHGVETYGVDDIRIGTVIARDTGECGLLLNDTTNAEVGKVDAVNAGAGTGYAAFRLANRAGRIGSGYPTNIHVGQVIARGGGRGIFCVSESGGVTIDRIDLADTGNNAILLENCHNVNIAAESGTVDGGGDIRLAARTEFANSSDITIQNLTITDTAVNENPCAENSTFRNLTLVNARDNSCD</sequence>
<dbReference type="EMBL" id="AM746676">
    <property type="protein sequence ID" value="CAN95513.1"/>
    <property type="molecule type" value="Genomic_DNA"/>
</dbReference>
<feature type="compositionally biased region" description="Gly residues" evidence="1">
    <location>
        <begin position="89"/>
        <end position="133"/>
    </location>
</feature>
<dbReference type="eggNOG" id="ENOG5032WPU">
    <property type="taxonomic scope" value="Bacteria"/>
</dbReference>
<feature type="compositionally biased region" description="Gly residues" evidence="1">
    <location>
        <begin position="56"/>
        <end position="82"/>
    </location>
</feature>
<keyword evidence="2" id="KW-0732">Signal</keyword>
<keyword evidence="4" id="KW-1185">Reference proteome</keyword>
<dbReference type="PROSITE" id="PS51257">
    <property type="entry name" value="PROKAR_LIPOPROTEIN"/>
    <property type="match status" value="1"/>
</dbReference>
<evidence type="ECO:0000256" key="2">
    <source>
        <dbReference type="SAM" id="SignalP"/>
    </source>
</evidence>
<feature type="region of interest" description="Disordered" evidence="1">
    <location>
        <begin position="25"/>
        <end position="133"/>
    </location>
</feature>
<dbReference type="InterPro" id="IPR011050">
    <property type="entry name" value="Pectin_lyase_fold/virulence"/>
</dbReference>
<reference evidence="3 4" key="1">
    <citation type="journal article" date="2007" name="Nat. Biotechnol.">
        <title>Complete genome sequence of the myxobacterium Sorangium cellulosum.</title>
        <authorList>
            <person name="Schneiker S."/>
            <person name="Perlova O."/>
            <person name="Kaiser O."/>
            <person name="Gerth K."/>
            <person name="Alici A."/>
            <person name="Altmeyer M.O."/>
            <person name="Bartels D."/>
            <person name="Bekel T."/>
            <person name="Beyer S."/>
            <person name="Bode E."/>
            <person name="Bode H.B."/>
            <person name="Bolten C.J."/>
            <person name="Choudhuri J.V."/>
            <person name="Doss S."/>
            <person name="Elnakady Y.A."/>
            <person name="Frank B."/>
            <person name="Gaigalat L."/>
            <person name="Goesmann A."/>
            <person name="Groeger C."/>
            <person name="Gross F."/>
            <person name="Jelsbak L."/>
            <person name="Jelsbak L."/>
            <person name="Kalinowski J."/>
            <person name="Kegler C."/>
            <person name="Knauber T."/>
            <person name="Konietzny S."/>
            <person name="Kopp M."/>
            <person name="Krause L."/>
            <person name="Krug D."/>
            <person name="Linke B."/>
            <person name="Mahmud T."/>
            <person name="Martinez-Arias R."/>
            <person name="McHardy A.C."/>
            <person name="Merai M."/>
            <person name="Meyer F."/>
            <person name="Mormann S."/>
            <person name="Munoz-Dorado J."/>
            <person name="Perez J."/>
            <person name="Pradella S."/>
            <person name="Rachid S."/>
            <person name="Raddatz G."/>
            <person name="Rosenau F."/>
            <person name="Rueckert C."/>
            <person name="Sasse F."/>
            <person name="Scharfe M."/>
            <person name="Schuster S.C."/>
            <person name="Suen G."/>
            <person name="Treuner-Lange A."/>
            <person name="Velicer G.J."/>
            <person name="Vorholter F.-J."/>
            <person name="Weissman K.J."/>
            <person name="Welch R.D."/>
            <person name="Wenzel S.C."/>
            <person name="Whitworth D.E."/>
            <person name="Wilhelm S."/>
            <person name="Wittmann C."/>
            <person name="Bloecker H."/>
            <person name="Puehler A."/>
            <person name="Mueller R."/>
        </authorList>
    </citation>
    <scope>NUCLEOTIDE SEQUENCE [LARGE SCALE GENOMIC DNA]</scope>
    <source>
        <strain evidence="4">So ce56</strain>
    </source>
</reference>
<evidence type="ECO:0000313" key="3">
    <source>
        <dbReference type="EMBL" id="CAN95513.1"/>
    </source>
</evidence>
<dbReference type="STRING" id="448385.sce5350"/>
<dbReference type="HOGENOM" id="CLU_041546_0_0_7"/>
<dbReference type="SUPFAM" id="SSF51126">
    <property type="entry name" value="Pectin lyase-like"/>
    <property type="match status" value="1"/>
</dbReference>
<evidence type="ECO:0000313" key="4">
    <source>
        <dbReference type="Proteomes" id="UP000002139"/>
    </source>
</evidence>
<dbReference type="AlphaFoldDB" id="A9FXG8"/>
<dbReference type="KEGG" id="scl:sce5350"/>
<accession>A9FXG8</accession>
<dbReference type="Gene3D" id="2.160.20.10">
    <property type="entry name" value="Single-stranded right-handed beta-helix, Pectin lyase-like"/>
    <property type="match status" value="1"/>
</dbReference>
<feature type="signal peptide" evidence="2">
    <location>
        <begin position="1"/>
        <end position="28"/>
    </location>
</feature>
<feature type="compositionally biased region" description="Low complexity" evidence="1">
    <location>
        <begin position="42"/>
        <end position="55"/>
    </location>
</feature>
<dbReference type="Proteomes" id="UP000002139">
    <property type="component" value="Chromosome"/>
</dbReference>
<feature type="chain" id="PRO_5002735093" evidence="2">
    <location>
        <begin position="29"/>
        <end position="493"/>
    </location>
</feature>
<gene>
    <name evidence="3" type="ordered locus">sce5350</name>
</gene>
<proteinExistence type="predicted"/>
<protein>
    <submittedName>
        <fullName evidence="3">Secreted protein</fullName>
    </submittedName>
</protein>
<organism evidence="3 4">
    <name type="scientific">Sorangium cellulosum (strain So ce56)</name>
    <name type="common">Polyangium cellulosum (strain So ce56)</name>
    <dbReference type="NCBI Taxonomy" id="448385"/>
    <lineage>
        <taxon>Bacteria</taxon>
        <taxon>Pseudomonadati</taxon>
        <taxon>Myxococcota</taxon>
        <taxon>Polyangia</taxon>
        <taxon>Polyangiales</taxon>
        <taxon>Polyangiaceae</taxon>
        <taxon>Sorangium</taxon>
    </lineage>
</organism>
<evidence type="ECO:0000256" key="1">
    <source>
        <dbReference type="SAM" id="MobiDB-lite"/>
    </source>
</evidence>
<dbReference type="InterPro" id="IPR012334">
    <property type="entry name" value="Pectin_lyas_fold"/>
</dbReference>